<keyword evidence="1" id="KW-1133">Transmembrane helix</keyword>
<feature type="transmembrane region" description="Helical" evidence="1">
    <location>
        <begin position="201"/>
        <end position="226"/>
    </location>
</feature>
<dbReference type="PANTHER" id="PTHR23542">
    <property type="match status" value="1"/>
</dbReference>
<dbReference type="RefSeq" id="WP_051137532.1">
    <property type="nucleotide sequence ID" value="NZ_KB913032.1"/>
</dbReference>
<dbReference type="InterPro" id="IPR011701">
    <property type="entry name" value="MFS"/>
</dbReference>
<dbReference type="OrthoDB" id="3637267at2"/>
<gene>
    <name evidence="2" type="ORF">CFP75_10925</name>
</gene>
<evidence type="ECO:0000313" key="2">
    <source>
        <dbReference type="EMBL" id="OXM52373.1"/>
    </source>
</evidence>
<dbReference type="EMBL" id="NMQU01000027">
    <property type="protein sequence ID" value="OXM52373.1"/>
    <property type="molecule type" value="Genomic_DNA"/>
</dbReference>
<feature type="transmembrane region" description="Helical" evidence="1">
    <location>
        <begin position="136"/>
        <end position="158"/>
    </location>
</feature>
<feature type="transmembrane region" description="Helical" evidence="1">
    <location>
        <begin position="101"/>
        <end position="124"/>
    </location>
</feature>
<dbReference type="PANTHER" id="PTHR23542:SF1">
    <property type="entry name" value="MAJOR FACILITATOR SUPERFAMILY (MFS) PROFILE DOMAIN-CONTAINING PROTEIN"/>
    <property type="match status" value="1"/>
</dbReference>
<dbReference type="Proteomes" id="UP000215563">
    <property type="component" value="Unassembled WGS sequence"/>
</dbReference>
<dbReference type="GO" id="GO:0022857">
    <property type="term" value="F:transmembrane transporter activity"/>
    <property type="evidence" value="ECO:0007669"/>
    <property type="project" value="InterPro"/>
</dbReference>
<dbReference type="Gene3D" id="1.20.1250.20">
    <property type="entry name" value="MFS general substrate transporter like domains"/>
    <property type="match status" value="1"/>
</dbReference>
<feature type="transmembrane region" description="Helical" evidence="1">
    <location>
        <begin position="164"/>
        <end position="181"/>
    </location>
</feature>
<organism evidence="2 3">
    <name type="scientific">Amycolatopsis alba DSM 44262</name>
    <dbReference type="NCBI Taxonomy" id="1125972"/>
    <lineage>
        <taxon>Bacteria</taxon>
        <taxon>Bacillati</taxon>
        <taxon>Actinomycetota</taxon>
        <taxon>Actinomycetes</taxon>
        <taxon>Pseudonocardiales</taxon>
        <taxon>Pseudonocardiaceae</taxon>
        <taxon>Amycolatopsis</taxon>
    </lineage>
</organism>
<keyword evidence="1" id="KW-0472">Membrane</keyword>
<feature type="transmembrane region" description="Helical" evidence="1">
    <location>
        <begin position="75"/>
        <end position="95"/>
    </location>
</feature>
<evidence type="ECO:0000256" key="1">
    <source>
        <dbReference type="SAM" id="Phobius"/>
    </source>
</evidence>
<dbReference type="InterPro" id="IPR036259">
    <property type="entry name" value="MFS_trans_sf"/>
</dbReference>
<dbReference type="SUPFAM" id="SSF103473">
    <property type="entry name" value="MFS general substrate transporter"/>
    <property type="match status" value="1"/>
</dbReference>
<dbReference type="AlphaFoldDB" id="A0A229S0C1"/>
<accession>A0A229S0C1</accession>
<reference evidence="2 3" key="1">
    <citation type="submission" date="2017-07" db="EMBL/GenBank/DDBJ databases">
        <title>Amycolatopsis alba DSM 44262 Genome sequencing and assembly.</title>
        <authorList>
            <person name="Kaur N."/>
            <person name="Mayilraj S."/>
        </authorList>
    </citation>
    <scope>NUCLEOTIDE SEQUENCE [LARGE SCALE GENOMIC DNA]</scope>
    <source>
        <strain evidence="2 3">DSM 44262</strain>
    </source>
</reference>
<sequence length="384" mass="38592">MTLLRNSGYWRWSAGVQLNRLPATMAPLAFTVLTTATTGSYRLGGIMMAVFVGAEMAGAVPTGRLLDRVGPARGLVVLLPLVAAGLFLLAAVASAGAPDLVLLALAIPPGLVAGGLNGGFRTLLAATVTEDELPRAVSVDAMILEGVIVGGPLLVALLATSGPAVPVLAMAVVALLAALLVPRRTGTRDPQRTVERQSIPVAACVPWLAGLFTVGLLLSAIEVGLLPLVQRLGAPDSATAIVIVVLCAASVTGSALYAARGKVGDPRLFLAGFVLGGVVVSAGSGWAGLLGGVTLIGLCTGPLMAVSSVNLQKLLPERRRSEGFSLAFTVQASGFGLGSLAIGVLPVWLCPLLGVGAAMVAGALQLRTTVTTGDVPGVPAGQES</sequence>
<comment type="caution">
    <text evidence="2">The sequence shown here is derived from an EMBL/GenBank/DDBJ whole genome shotgun (WGS) entry which is preliminary data.</text>
</comment>
<keyword evidence="1" id="KW-0812">Transmembrane</keyword>
<feature type="transmembrane region" description="Helical" evidence="1">
    <location>
        <begin position="238"/>
        <end position="259"/>
    </location>
</feature>
<keyword evidence="3" id="KW-1185">Reference proteome</keyword>
<protein>
    <submittedName>
        <fullName evidence="2">MFS transporter</fullName>
    </submittedName>
</protein>
<name>A0A229S0C1_AMYAL</name>
<feature type="transmembrane region" description="Helical" evidence="1">
    <location>
        <begin position="268"/>
        <end position="287"/>
    </location>
</feature>
<proteinExistence type="predicted"/>
<dbReference type="Pfam" id="PF07690">
    <property type="entry name" value="MFS_1"/>
    <property type="match status" value="1"/>
</dbReference>
<evidence type="ECO:0000313" key="3">
    <source>
        <dbReference type="Proteomes" id="UP000215563"/>
    </source>
</evidence>